<protein>
    <submittedName>
        <fullName evidence="1">Uncharacterized protein</fullName>
    </submittedName>
</protein>
<gene>
    <name evidence="1" type="ORF">EWH70_27515</name>
</gene>
<dbReference type="EMBL" id="SFCC01000015">
    <property type="protein sequence ID" value="RZQ60851.1"/>
    <property type="molecule type" value="Genomic_DNA"/>
</dbReference>
<dbReference type="AlphaFoldDB" id="A0A4Q7J0I2"/>
<organism evidence="1 2">
    <name type="scientific">Amycolatopsis suaedae</name>
    <dbReference type="NCBI Taxonomy" id="2510978"/>
    <lineage>
        <taxon>Bacteria</taxon>
        <taxon>Bacillati</taxon>
        <taxon>Actinomycetota</taxon>
        <taxon>Actinomycetes</taxon>
        <taxon>Pseudonocardiales</taxon>
        <taxon>Pseudonocardiaceae</taxon>
        <taxon>Amycolatopsis</taxon>
    </lineage>
</organism>
<evidence type="ECO:0000313" key="1">
    <source>
        <dbReference type="EMBL" id="RZQ60851.1"/>
    </source>
</evidence>
<name>A0A4Q7J0I2_9PSEU</name>
<dbReference type="OrthoDB" id="3634601at2"/>
<sequence length="77" mass="8282">MSDRLFVPAAFAGLVAGMPSASSAARVRAVWLDRAVEGLRREFAGPRGLVAMRLAGVIDRVRHATYEEIDRGRVSAA</sequence>
<accession>A0A4Q7J0I2</accession>
<proteinExistence type="predicted"/>
<reference evidence="1 2" key="1">
    <citation type="submission" date="2019-02" db="EMBL/GenBank/DDBJ databases">
        <title>Draft genome sequence of Amycolatopsis sp. 8-3EHSu isolated from roots of Suaeda maritima.</title>
        <authorList>
            <person name="Duangmal K."/>
            <person name="Chantavorakit T."/>
        </authorList>
    </citation>
    <scope>NUCLEOTIDE SEQUENCE [LARGE SCALE GENOMIC DNA]</scope>
    <source>
        <strain evidence="1 2">8-3EHSu</strain>
    </source>
</reference>
<dbReference type="RefSeq" id="WP_130478424.1">
    <property type="nucleotide sequence ID" value="NZ_SFCC01000015.1"/>
</dbReference>
<evidence type="ECO:0000313" key="2">
    <source>
        <dbReference type="Proteomes" id="UP000292003"/>
    </source>
</evidence>
<dbReference type="Proteomes" id="UP000292003">
    <property type="component" value="Unassembled WGS sequence"/>
</dbReference>
<comment type="caution">
    <text evidence="1">The sequence shown here is derived from an EMBL/GenBank/DDBJ whole genome shotgun (WGS) entry which is preliminary data.</text>
</comment>
<keyword evidence="2" id="KW-1185">Reference proteome</keyword>